<evidence type="ECO:0000313" key="2">
    <source>
        <dbReference type="Proteomes" id="UP000236291"/>
    </source>
</evidence>
<dbReference type="InterPro" id="IPR008480">
    <property type="entry name" value="DUF761_pln"/>
</dbReference>
<dbReference type="PANTHER" id="PTHR33450">
    <property type="entry name" value="EMB|CAB67623.1-RELATED"/>
    <property type="match status" value="1"/>
</dbReference>
<dbReference type="EMBL" id="ASHM01037494">
    <property type="protein sequence ID" value="PNX80211.1"/>
    <property type="molecule type" value="Genomic_DNA"/>
</dbReference>
<dbReference type="PANTHER" id="PTHR33450:SF4">
    <property type="entry name" value="OS04G0665666 PROTEIN"/>
    <property type="match status" value="1"/>
</dbReference>
<protein>
    <submittedName>
        <fullName evidence="1">Uncharacterized protein</fullName>
    </submittedName>
</protein>
<gene>
    <name evidence="1" type="ORF">L195_g036208</name>
</gene>
<accession>A0A2K3LNU6</accession>
<organism evidence="1 2">
    <name type="scientific">Trifolium pratense</name>
    <name type="common">Red clover</name>
    <dbReference type="NCBI Taxonomy" id="57577"/>
    <lineage>
        <taxon>Eukaryota</taxon>
        <taxon>Viridiplantae</taxon>
        <taxon>Streptophyta</taxon>
        <taxon>Embryophyta</taxon>
        <taxon>Tracheophyta</taxon>
        <taxon>Spermatophyta</taxon>
        <taxon>Magnoliopsida</taxon>
        <taxon>eudicotyledons</taxon>
        <taxon>Gunneridae</taxon>
        <taxon>Pentapetalae</taxon>
        <taxon>rosids</taxon>
        <taxon>fabids</taxon>
        <taxon>Fabales</taxon>
        <taxon>Fabaceae</taxon>
        <taxon>Papilionoideae</taxon>
        <taxon>50 kb inversion clade</taxon>
        <taxon>NPAAA clade</taxon>
        <taxon>Hologalegina</taxon>
        <taxon>IRL clade</taxon>
        <taxon>Trifolieae</taxon>
        <taxon>Trifolium</taxon>
    </lineage>
</organism>
<dbReference type="Proteomes" id="UP000236291">
    <property type="component" value="Unassembled WGS sequence"/>
</dbReference>
<name>A0A2K3LNU6_TRIPR</name>
<comment type="caution">
    <text evidence="1">The sequence shown here is derived from an EMBL/GenBank/DDBJ whole genome shotgun (WGS) entry which is preliminary data.</text>
</comment>
<reference evidence="1 2" key="1">
    <citation type="journal article" date="2014" name="Am. J. Bot.">
        <title>Genome assembly and annotation for red clover (Trifolium pratense; Fabaceae).</title>
        <authorList>
            <person name="Istvanek J."/>
            <person name="Jaros M."/>
            <person name="Krenek A."/>
            <person name="Repkova J."/>
        </authorList>
    </citation>
    <scope>NUCLEOTIDE SEQUENCE [LARGE SCALE GENOMIC DNA]</scope>
    <source>
        <strain evidence="2">cv. Tatra</strain>
        <tissue evidence="1">Young leaves</tissue>
    </source>
</reference>
<sequence>MYSPSSHPLPIFSLKQPSSSALTSKKIKKLIHTLIVSSMCRIIRALSKAKSTLVEILKGSKSNINFPYPSNKKYSNKKKKIIMGSFRLHYNWCSSRSYSHVMPIPSRVYEGLPKTVISSEQAQKCDNNLQHGEDFCHDSELEGYLRWLEEIDGDGYTGSEKDEEIIKDVDMLAEMFITNCHEKFRVEMEESCRRHQEMLARSL</sequence>
<reference evidence="1 2" key="2">
    <citation type="journal article" date="2017" name="Front. Plant Sci.">
        <title>Gene Classification and Mining of Molecular Markers Useful in Red Clover (Trifolium pratense) Breeding.</title>
        <authorList>
            <person name="Istvanek J."/>
            <person name="Dluhosova J."/>
            <person name="Dluhos P."/>
            <person name="Patkova L."/>
            <person name="Nedelnik J."/>
            <person name="Repkova J."/>
        </authorList>
    </citation>
    <scope>NUCLEOTIDE SEQUENCE [LARGE SCALE GENOMIC DNA]</scope>
    <source>
        <strain evidence="2">cv. Tatra</strain>
        <tissue evidence="1">Young leaves</tissue>
    </source>
</reference>
<dbReference type="STRING" id="57577.A0A2K3LNU6"/>
<proteinExistence type="predicted"/>
<evidence type="ECO:0000313" key="1">
    <source>
        <dbReference type="EMBL" id="PNX80211.1"/>
    </source>
</evidence>
<dbReference type="Pfam" id="PF05553">
    <property type="entry name" value="DUF761"/>
    <property type="match status" value="1"/>
</dbReference>
<dbReference type="AlphaFoldDB" id="A0A2K3LNU6"/>